<feature type="compositionally biased region" description="Polar residues" evidence="6">
    <location>
        <begin position="355"/>
        <end position="365"/>
    </location>
</feature>
<evidence type="ECO:0000256" key="1">
    <source>
        <dbReference type="ARBA" id="ARBA00022723"/>
    </source>
</evidence>
<evidence type="ECO:0000256" key="4">
    <source>
        <dbReference type="ARBA" id="ARBA00022833"/>
    </source>
</evidence>
<evidence type="ECO:0000256" key="6">
    <source>
        <dbReference type="SAM" id="MobiDB-lite"/>
    </source>
</evidence>
<evidence type="ECO:0000256" key="3">
    <source>
        <dbReference type="ARBA" id="ARBA00022771"/>
    </source>
</evidence>
<evidence type="ECO:0000256" key="2">
    <source>
        <dbReference type="ARBA" id="ARBA00022737"/>
    </source>
</evidence>
<dbReference type="Pfam" id="PF00096">
    <property type="entry name" value="zf-C2H2"/>
    <property type="match status" value="5"/>
</dbReference>
<keyword evidence="2" id="KW-0677">Repeat</keyword>
<organism evidence="8 9">
    <name type="scientific">Tegillarca granosa</name>
    <name type="common">Malaysian cockle</name>
    <name type="synonym">Anadara granosa</name>
    <dbReference type="NCBI Taxonomy" id="220873"/>
    <lineage>
        <taxon>Eukaryota</taxon>
        <taxon>Metazoa</taxon>
        <taxon>Spiralia</taxon>
        <taxon>Lophotrochozoa</taxon>
        <taxon>Mollusca</taxon>
        <taxon>Bivalvia</taxon>
        <taxon>Autobranchia</taxon>
        <taxon>Pteriomorphia</taxon>
        <taxon>Arcoida</taxon>
        <taxon>Arcoidea</taxon>
        <taxon>Arcidae</taxon>
        <taxon>Tegillarca</taxon>
    </lineage>
</organism>
<reference evidence="8 9" key="1">
    <citation type="submission" date="2022-12" db="EMBL/GenBank/DDBJ databases">
        <title>Chromosome-level genome of Tegillarca granosa.</title>
        <authorList>
            <person name="Kim J."/>
        </authorList>
    </citation>
    <scope>NUCLEOTIDE SEQUENCE [LARGE SCALE GENOMIC DNA]</scope>
    <source>
        <strain evidence="8">Teg-2019</strain>
        <tissue evidence="8">Adductor muscle</tissue>
    </source>
</reference>
<feature type="region of interest" description="Disordered" evidence="6">
    <location>
        <begin position="385"/>
        <end position="413"/>
    </location>
</feature>
<sequence>MAQFFETFTVSGMDNQTAVAVQSLLESQPIAEAPQVDEDDVFQCGKCKKQFSSLILFLNHKQSRCMPQRAIQPLQPIISSNVQTATQPNQAQNVFQPVVSRPQQLPVQQVQQTTSLPAYTTIPPSPLTQLTQNMVLTDDLMSFANVDQTLGASTIQLGSAVHPAGPFLSQMTYTTRSPNNVTILSPVNTTTATLQPSSGSAFTSTVSTNQIQVQPAPQQITITALPDKPIAPNVAKPSPTKAGRKSAQASLVTVVSPDDASIMKVKRGKNGNIVLEDKKKLRCQYCDKSFSKNFDLQQHIRAHTGEKPFQCIVCGRAFAQKSNVKKHMATHKVWPAGVGSTLPIQPPPQVVPENAVSSPQPDTSGEVTAAVPTEEAAQTVVVEMPVHDNSENESNENGDKESESDPGKDPSNKRLLKNVRILVDNSYICQYCPAKFKSYFQLKTHMVQHKKEQVYRCVMKNCILTFKDLDMFLEHIKHHESEMTYRCHMCNKFFPSLYELGLHQYTHSLYPNQGPKPGPRHFQCTKCMNKYSTPEALEHHLTTSSHNHPCPHCSCNKEFNRPDKLKSHIITHSGIKPYKCRECGRAFSRKPHLKEHERGHRADFKFKCESCGKGFFRPKLYREHKCQPLKPGQTQIYRPRNRRKVGRPKKRMITITAEILKEANERSDNSKKHGRAQNIGVDDKNISSDIIHENLDHSQLINDVEMAPTSDSLVDQQAADVSKVDQTSSSKPEFYNPVAGTGPEIHTHFIPTNSTSPGLSSSHATLQPITQVLQSHGSSHPSLQPITIIETQPVHLASLPVHVAAVESASAGDALPMQMAAITGSDGLSTHGASGCVNEIVPVQVSVSGVDTDAMVTTHVVVTSSGDQAFEPCTTHLEEDSDGDPVLQGTENFYNAHAEILQSAQTIDSIENQNI</sequence>
<dbReference type="Gene3D" id="3.30.160.60">
    <property type="entry name" value="Classic Zinc Finger"/>
    <property type="match status" value="6"/>
</dbReference>
<accession>A0ABQ9EEG1</accession>
<dbReference type="InterPro" id="IPR036236">
    <property type="entry name" value="Znf_C2H2_sf"/>
</dbReference>
<protein>
    <recommendedName>
        <fullName evidence="7">C2H2-type domain-containing protein</fullName>
    </recommendedName>
</protein>
<dbReference type="PANTHER" id="PTHR24408">
    <property type="entry name" value="ZINC FINGER PROTEIN"/>
    <property type="match status" value="1"/>
</dbReference>
<feature type="region of interest" description="Disordered" evidence="6">
    <location>
        <begin position="345"/>
        <end position="367"/>
    </location>
</feature>
<proteinExistence type="predicted"/>
<evidence type="ECO:0000259" key="7">
    <source>
        <dbReference type="PROSITE" id="PS50157"/>
    </source>
</evidence>
<feature type="domain" description="C2H2-type" evidence="7">
    <location>
        <begin position="281"/>
        <end position="308"/>
    </location>
</feature>
<keyword evidence="1" id="KW-0479">Metal-binding</keyword>
<feature type="region of interest" description="Disordered" evidence="6">
    <location>
        <begin position="229"/>
        <end position="248"/>
    </location>
</feature>
<dbReference type="SUPFAM" id="SSF57667">
    <property type="entry name" value="beta-beta-alpha zinc fingers"/>
    <property type="match status" value="4"/>
</dbReference>
<feature type="domain" description="C2H2-type" evidence="7">
    <location>
        <begin position="427"/>
        <end position="454"/>
    </location>
</feature>
<dbReference type="PROSITE" id="PS00028">
    <property type="entry name" value="ZINC_FINGER_C2H2_1"/>
    <property type="match status" value="8"/>
</dbReference>
<dbReference type="PROSITE" id="PS50157">
    <property type="entry name" value="ZINC_FINGER_C2H2_2"/>
    <property type="match status" value="8"/>
</dbReference>
<feature type="domain" description="C2H2-type" evidence="7">
    <location>
        <begin position="485"/>
        <end position="508"/>
    </location>
</feature>
<dbReference type="SMART" id="SM00355">
    <property type="entry name" value="ZnF_C2H2"/>
    <property type="match status" value="10"/>
</dbReference>
<gene>
    <name evidence="8" type="ORF">KUTeg_019380</name>
</gene>
<comment type="caution">
    <text evidence="8">The sequence shown here is derived from an EMBL/GenBank/DDBJ whole genome shotgun (WGS) entry which is preliminary data.</text>
</comment>
<keyword evidence="4" id="KW-0862">Zinc</keyword>
<feature type="domain" description="C2H2-type" evidence="7">
    <location>
        <begin position="606"/>
        <end position="635"/>
    </location>
</feature>
<evidence type="ECO:0000313" key="9">
    <source>
        <dbReference type="Proteomes" id="UP001217089"/>
    </source>
</evidence>
<dbReference type="PANTHER" id="PTHR24408:SF58">
    <property type="entry name" value="TRANSCRIPTION FACTOR (TFIIIA), PUTATIVE (AFU_ORTHOLOGUE AFUA_1G05150)-RELATED"/>
    <property type="match status" value="1"/>
</dbReference>
<feature type="domain" description="C2H2-type" evidence="7">
    <location>
        <begin position="522"/>
        <end position="551"/>
    </location>
</feature>
<evidence type="ECO:0000313" key="8">
    <source>
        <dbReference type="EMBL" id="KAJ8302984.1"/>
    </source>
</evidence>
<feature type="domain" description="C2H2-type" evidence="7">
    <location>
        <begin position="548"/>
        <end position="577"/>
    </location>
</feature>
<name>A0ABQ9EEG1_TEGGR</name>
<keyword evidence="9" id="KW-1185">Reference proteome</keyword>
<feature type="domain" description="C2H2-type" evidence="7">
    <location>
        <begin position="578"/>
        <end position="605"/>
    </location>
</feature>
<feature type="domain" description="C2H2-type" evidence="7">
    <location>
        <begin position="309"/>
        <end position="331"/>
    </location>
</feature>
<feature type="compositionally biased region" description="Basic and acidic residues" evidence="6">
    <location>
        <begin position="397"/>
        <end position="412"/>
    </location>
</feature>
<keyword evidence="3 5" id="KW-0863">Zinc-finger</keyword>
<dbReference type="InterPro" id="IPR013087">
    <property type="entry name" value="Znf_C2H2_type"/>
</dbReference>
<dbReference type="Proteomes" id="UP001217089">
    <property type="component" value="Unassembled WGS sequence"/>
</dbReference>
<dbReference type="EMBL" id="JARBDR010000917">
    <property type="protein sequence ID" value="KAJ8302984.1"/>
    <property type="molecule type" value="Genomic_DNA"/>
</dbReference>
<evidence type="ECO:0000256" key="5">
    <source>
        <dbReference type="PROSITE-ProRule" id="PRU00042"/>
    </source>
</evidence>